<dbReference type="Gene3D" id="1.20.1420.30">
    <property type="entry name" value="NCX, central ion-binding region"/>
    <property type="match status" value="1"/>
</dbReference>
<gene>
    <name evidence="11" type="ORF">PNOK_0574400</name>
</gene>
<dbReference type="EMBL" id="NBII01000005">
    <property type="protein sequence ID" value="PAV18901.1"/>
    <property type="molecule type" value="Genomic_DNA"/>
</dbReference>
<dbReference type="Pfam" id="PF01699">
    <property type="entry name" value="Na_Ca_ex"/>
    <property type="match status" value="2"/>
</dbReference>
<feature type="region of interest" description="Disordered" evidence="8">
    <location>
        <begin position="31"/>
        <end position="52"/>
    </location>
</feature>
<evidence type="ECO:0000256" key="4">
    <source>
        <dbReference type="ARBA" id="ARBA00022692"/>
    </source>
</evidence>
<dbReference type="GO" id="GO:0000329">
    <property type="term" value="C:fungal-type vacuole membrane"/>
    <property type="evidence" value="ECO:0007669"/>
    <property type="project" value="TreeGrafter"/>
</dbReference>
<feature type="transmembrane region" description="Helical" evidence="9">
    <location>
        <begin position="234"/>
        <end position="257"/>
    </location>
</feature>
<protein>
    <submittedName>
        <fullName evidence="11">Sodium calcium</fullName>
    </submittedName>
</protein>
<comment type="subcellular location">
    <subcellularLocation>
        <location evidence="1">Endomembrane system</location>
        <topology evidence="1">Multi-pass membrane protein</topology>
    </subcellularLocation>
</comment>
<dbReference type="InterPro" id="IPR004837">
    <property type="entry name" value="NaCa_Exmemb"/>
</dbReference>
<evidence type="ECO:0000313" key="12">
    <source>
        <dbReference type="Proteomes" id="UP000217199"/>
    </source>
</evidence>
<evidence type="ECO:0000256" key="5">
    <source>
        <dbReference type="ARBA" id="ARBA00022989"/>
    </source>
</evidence>
<evidence type="ECO:0000256" key="1">
    <source>
        <dbReference type="ARBA" id="ARBA00004127"/>
    </source>
</evidence>
<feature type="transmembrane region" description="Helical" evidence="9">
    <location>
        <begin position="278"/>
        <end position="296"/>
    </location>
</feature>
<feature type="transmembrane region" description="Helical" evidence="9">
    <location>
        <begin position="176"/>
        <end position="194"/>
    </location>
</feature>
<dbReference type="Proteomes" id="UP000217199">
    <property type="component" value="Unassembled WGS sequence"/>
</dbReference>
<keyword evidence="6" id="KW-0406">Ion transport</keyword>
<feature type="domain" description="Sodium/calcium exchanger membrane region" evidence="10">
    <location>
        <begin position="174"/>
        <end position="333"/>
    </location>
</feature>
<accession>A0A286UH19</accession>
<organism evidence="11 12">
    <name type="scientific">Pyrrhoderma noxium</name>
    <dbReference type="NCBI Taxonomy" id="2282107"/>
    <lineage>
        <taxon>Eukaryota</taxon>
        <taxon>Fungi</taxon>
        <taxon>Dikarya</taxon>
        <taxon>Basidiomycota</taxon>
        <taxon>Agaricomycotina</taxon>
        <taxon>Agaricomycetes</taxon>
        <taxon>Hymenochaetales</taxon>
        <taxon>Hymenochaetaceae</taxon>
        <taxon>Pyrrhoderma</taxon>
    </lineage>
</organism>
<keyword evidence="7 9" id="KW-0472">Membrane</keyword>
<evidence type="ECO:0000256" key="9">
    <source>
        <dbReference type="SAM" id="Phobius"/>
    </source>
</evidence>
<evidence type="ECO:0000256" key="3">
    <source>
        <dbReference type="ARBA" id="ARBA00022448"/>
    </source>
</evidence>
<evidence type="ECO:0000256" key="2">
    <source>
        <dbReference type="ARBA" id="ARBA00008170"/>
    </source>
</evidence>
<dbReference type="GO" id="GO:0006874">
    <property type="term" value="P:intracellular calcium ion homeostasis"/>
    <property type="evidence" value="ECO:0007669"/>
    <property type="project" value="TreeGrafter"/>
</dbReference>
<dbReference type="InterPro" id="IPR004713">
    <property type="entry name" value="CaH_exchang"/>
</dbReference>
<dbReference type="GO" id="GO:0012505">
    <property type="term" value="C:endomembrane system"/>
    <property type="evidence" value="ECO:0007669"/>
    <property type="project" value="UniProtKB-SubCell"/>
</dbReference>
<sequence>MDPQGSSSNAYSSVALRSPVNDSVTTLTSPNIDIASGGHHATHRASYSSHPFSSKSAIEMQHLGTDIESQSVNHGAHVDGQGKMHDHEHDHGHAHGITERVEERYHRLADKVEDEIVKNRSRRKIMWDRFRGKTRRKIGWLESASNTIKSSALNVLLIFVPLAWISFFFIHNPMATFALSFIAIIPLARLFEYGGDQMALYTGKDLGDLVVVTLNNMVEALLAIILLIKCDLRILQSTIIGVVLLHLLLVPGMGFLVGGSNVHEQQLHPEHAQLNHSLLTIGVLSLIIPASFISSLDKDSSSENILLSESYKHKFLMISIAISVILLTVYITSRIFLHNPPGEESGAEHNAPLELLHEELHLEQEEAEVNPWFCSIFLMITIAVTALTAEMLVEAVEHVRELGGMSEEWFGLILLPMVSYSADGFVAVMYFTRKLLLGKPRPPKLLAEIRAISLSIQFMLFWMPVFVIIGVCTNKHLMLVFDLYEVGVLVGACFLVNYVTADAKTNWAEGYILVAFYIMIAACTWYYEGQEIIHVMAQNCAAGSTLGHGETSSTSGH</sequence>
<feature type="transmembrane region" description="Helical" evidence="9">
    <location>
        <begin position="316"/>
        <end position="337"/>
    </location>
</feature>
<proteinExistence type="inferred from homology"/>
<keyword evidence="12" id="KW-1185">Reference proteome</keyword>
<dbReference type="InParanoid" id="A0A286UH19"/>
<dbReference type="PANTHER" id="PTHR31503:SF20">
    <property type="entry name" value="CA(2+)_H(+) EXCHANGER, PUTATIVE (EUROFUNG)-RELATED"/>
    <property type="match status" value="1"/>
</dbReference>
<feature type="transmembrane region" description="Helical" evidence="9">
    <location>
        <begin position="409"/>
        <end position="431"/>
    </location>
</feature>
<evidence type="ECO:0000256" key="6">
    <source>
        <dbReference type="ARBA" id="ARBA00023065"/>
    </source>
</evidence>
<keyword evidence="5 9" id="KW-1133">Transmembrane helix</keyword>
<dbReference type="OrthoDB" id="1699231at2759"/>
<feature type="transmembrane region" description="Helical" evidence="9">
    <location>
        <begin position="510"/>
        <end position="527"/>
    </location>
</feature>
<dbReference type="GO" id="GO:0015369">
    <property type="term" value="F:calcium:proton antiporter activity"/>
    <property type="evidence" value="ECO:0007669"/>
    <property type="project" value="TreeGrafter"/>
</dbReference>
<feature type="transmembrane region" description="Helical" evidence="9">
    <location>
        <begin position="451"/>
        <end position="471"/>
    </location>
</feature>
<feature type="transmembrane region" description="Helical" evidence="9">
    <location>
        <begin position="206"/>
        <end position="228"/>
    </location>
</feature>
<comment type="caution">
    <text evidence="11">The sequence shown here is derived from an EMBL/GenBank/DDBJ whole genome shotgun (WGS) entry which is preliminary data.</text>
</comment>
<evidence type="ECO:0000259" key="10">
    <source>
        <dbReference type="Pfam" id="PF01699"/>
    </source>
</evidence>
<comment type="similarity">
    <text evidence="2">Belongs to the Ca(2+):cation antiporter (CaCA) (TC 2.A.19) family.</text>
</comment>
<evidence type="ECO:0000313" key="11">
    <source>
        <dbReference type="EMBL" id="PAV18901.1"/>
    </source>
</evidence>
<reference evidence="11 12" key="1">
    <citation type="journal article" date="2017" name="Mol. Ecol.">
        <title>Comparative and population genomic landscape of Phellinus noxius: A hypervariable fungus causing root rot in trees.</title>
        <authorList>
            <person name="Chung C.L."/>
            <person name="Lee T.J."/>
            <person name="Akiba M."/>
            <person name="Lee H.H."/>
            <person name="Kuo T.H."/>
            <person name="Liu D."/>
            <person name="Ke H.M."/>
            <person name="Yokoi T."/>
            <person name="Roa M.B."/>
            <person name="Lu M.J."/>
            <person name="Chang Y.Y."/>
            <person name="Ann P.J."/>
            <person name="Tsai J.N."/>
            <person name="Chen C.Y."/>
            <person name="Tzean S.S."/>
            <person name="Ota Y."/>
            <person name="Hattori T."/>
            <person name="Sahashi N."/>
            <person name="Liou R.F."/>
            <person name="Kikuchi T."/>
            <person name="Tsai I.J."/>
        </authorList>
    </citation>
    <scope>NUCLEOTIDE SEQUENCE [LARGE SCALE GENOMIC DNA]</scope>
    <source>
        <strain evidence="11 12">FFPRI411160</strain>
    </source>
</reference>
<dbReference type="InterPro" id="IPR044880">
    <property type="entry name" value="NCX_ion-bd_dom_sf"/>
</dbReference>
<evidence type="ECO:0000256" key="7">
    <source>
        <dbReference type="ARBA" id="ARBA00023136"/>
    </source>
</evidence>
<dbReference type="AlphaFoldDB" id="A0A286UH19"/>
<name>A0A286UH19_9AGAM</name>
<evidence type="ECO:0000256" key="8">
    <source>
        <dbReference type="SAM" id="MobiDB-lite"/>
    </source>
</evidence>
<feature type="transmembrane region" description="Helical" evidence="9">
    <location>
        <begin position="152"/>
        <end position="170"/>
    </location>
</feature>
<dbReference type="PANTHER" id="PTHR31503">
    <property type="entry name" value="VACUOLAR CALCIUM ION TRANSPORTER"/>
    <property type="match status" value="1"/>
</dbReference>
<feature type="transmembrane region" description="Helical" evidence="9">
    <location>
        <begin position="369"/>
        <end position="389"/>
    </location>
</feature>
<keyword evidence="3" id="KW-0813">Transport</keyword>
<feature type="domain" description="Sodium/calcium exchanger membrane region" evidence="10">
    <location>
        <begin position="377"/>
        <end position="522"/>
    </location>
</feature>
<feature type="transmembrane region" description="Helical" evidence="9">
    <location>
        <begin position="477"/>
        <end position="498"/>
    </location>
</feature>
<keyword evidence="4 9" id="KW-0812">Transmembrane</keyword>
<dbReference type="STRING" id="2282107.A0A286UH19"/>